<protein>
    <submittedName>
        <fullName evidence="1">Uncharacterized protein</fullName>
    </submittedName>
</protein>
<keyword evidence="2" id="KW-1185">Reference proteome</keyword>
<name>A0ACB8J9E2_CITSI</name>
<gene>
    <name evidence="1" type="ORF">KPL71_020649</name>
</gene>
<evidence type="ECO:0000313" key="2">
    <source>
        <dbReference type="Proteomes" id="UP000829398"/>
    </source>
</evidence>
<accession>A0ACB8J9E2</accession>
<organism evidence="1 2">
    <name type="scientific">Citrus sinensis</name>
    <name type="common">Sweet orange</name>
    <name type="synonym">Citrus aurantium var. sinensis</name>
    <dbReference type="NCBI Taxonomy" id="2711"/>
    <lineage>
        <taxon>Eukaryota</taxon>
        <taxon>Viridiplantae</taxon>
        <taxon>Streptophyta</taxon>
        <taxon>Embryophyta</taxon>
        <taxon>Tracheophyta</taxon>
        <taxon>Spermatophyta</taxon>
        <taxon>Magnoliopsida</taxon>
        <taxon>eudicotyledons</taxon>
        <taxon>Gunneridae</taxon>
        <taxon>Pentapetalae</taxon>
        <taxon>rosids</taxon>
        <taxon>malvids</taxon>
        <taxon>Sapindales</taxon>
        <taxon>Rutaceae</taxon>
        <taxon>Aurantioideae</taxon>
        <taxon>Citrus</taxon>
    </lineage>
</organism>
<dbReference type="Proteomes" id="UP000829398">
    <property type="component" value="Chromosome 7"/>
</dbReference>
<reference evidence="2" key="1">
    <citation type="journal article" date="2023" name="Hortic. Res.">
        <title>A chromosome-level phased genome enabling allele-level studies in sweet orange: a case study on citrus Huanglongbing tolerance.</title>
        <authorList>
            <person name="Wu B."/>
            <person name="Yu Q."/>
            <person name="Deng Z."/>
            <person name="Duan Y."/>
            <person name="Luo F."/>
            <person name="Gmitter F. Jr."/>
        </authorList>
    </citation>
    <scope>NUCLEOTIDE SEQUENCE [LARGE SCALE GENOMIC DNA]</scope>
    <source>
        <strain evidence="2">cv. Valencia</strain>
    </source>
</reference>
<evidence type="ECO:0000313" key="1">
    <source>
        <dbReference type="EMBL" id="KAH9714402.1"/>
    </source>
</evidence>
<proteinExistence type="predicted"/>
<comment type="caution">
    <text evidence="1">The sequence shown here is derived from an EMBL/GenBank/DDBJ whole genome shotgun (WGS) entry which is preliminary data.</text>
</comment>
<sequence>MDQQNLVNELGDSLSTFIGKRRTKDMKHELKGFNFQTIAAATNNFSTTNKLGEGGFGPVYKGKLPDGQVIAVKRLSGRTSQGIVEFKNEAKVIAKPQHTNIVRLIGCSLHGPERILVYEFMPNKSLDFFIFGRSFSTFETKMYVFFTNIYIYNKYLYLRCKSNNCFIVNI</sequence>
<dbReference type="EMBL" id="CM039176">
    <property type="protein sequence ID" value="KAH9714402.1"/>
    <property type="molecule type" value="Genomic_DNA"/>
</dbReference>